<evidence type="ECO:0008006" key="3">
    <source>
        <dbReference type="Google" id="ProtNLM"/>
    </source>
</evidence>
<dbReference type="KEGG" id="ope:PU634_05225"/>
<gene>
    <name evidence="1" type="ORF">PU634_05225</name>
</gene>
<evidence type="ECO:0000313" key="1">
    <source>
        <dbReference type="EMBL" id="WMC11770.1"/>
    </source>
</evidence>
<reference evidence="1 2" key="1">
    <citation type="submission" date="2023-02" db="EMBL/GenBank/DDBJ databases">
        <title>Complete genome sequence of a novel bacterium Oceanimonas sp. NTOU-MSR1 isolated from marine coast sediment.</title>
        <authorList>
            <person name="Yang H.-T."/>
            <person name="Chen Y.-L."/>
            <person name="Ho Y.-N."/>
        </authorList>
    </citation>
    <scope>NUCLEOTIDE SEQUENCE [LARGE SCALE GENOMIC DNA]</scope>
    <source>
        <strain evidence="1 2">NTOU-MSR1</strain>
    </source>
</reference>
<evidence type="ECO:0000313" key="2">
    <source>
        <dbReference type="Proteomes" id="UP001223802"/>
    </source>
</evidence>
<name>A0AA50Q8G4_9GAMM</name>
<accession>A0AA50Q8G4</accession>
<protein>
    <recommendedName>
        <fullName evidence="3">Phage portal protein</fullName>
    </recommendedName>
</protein>
<dbReference type="AlphaFoldDB" id="A0AA50Q8G4"/>
<dbReference type="EMBL" id="CP118224">
    <property type="protein sequence ID" value="WMC11770.1"/>
    <property type="molecule type" value="Genomic_DNA"/>
</dbReference>
<dbReference type="Proteomes" id="UP001223802">
    <property type="component" value="Chromosome"/>
</dbReference>
<proteinExistence type="predicted"/>
<sequence length="512" mass="56361">MATKTHKQRRGFFGLFSGNTRDYQAEDASASDITPADTVLYGAGMTTVASLMASGNRKARTRQSIYDQWSMMEADPICSSALGLLVTAALGGHETNGDLIFIEKRPGYSDDERLQRMVEEIREDLLPIFNGAAFNVGYLAAAFGDAYARIYSDKGVGVTDLYTGELIRPPLVQPFERGSRTVGFAVYTGEKNFQRLSKTQMARVKMPRTQWVPQHGVFEKSIKLALEQDDIDALPLMPAMAGGSLLYPAEEPYNNLSASLLGLVGQRWIDSIDEQMLTVNLNEMSREQQKRFLESIKSMLTKSKEVAEQAAKGGKPILERIRHIIPVFGEKQLASMQAPNGGQTGRSANISIEDIMLHARLTAGAIGVDLSMVGFADQLAGGLGEGGFFRTSAQVAERARVIRVALADFFNQVIDVHTLQKYGVVFPASERPWSINFYGSISALEAEKQRTRSEGMSVGLLLVQGMQQLKELGADKKMMINFLTDIMALDEDQAEQYADNLARQPDDDDRGL</sequence>
<keyword evidence="2" id="KW-1185">Reference proteome</keyword>
<dbReference type="RefSeq" id="WP_306763006.1">
    <property type="nucleotide sequence ID" value="NZ_CP118224.1"/>
</dbReference>
<organism evidence="1 2">
    <name type="scientific">Oceanimonas pelagia</name>
    <dbReference type="NCBI Taxonomy" id="3028314"/>
    <lineage>
        <taxon>Bacteria</taxon>
        <taxon>Pseudomonadati</taxon>
        <taxon>Pseudomonadota</taxon>
        <taxon>Gammaproteobacteria</taxon>
        <taxon>Aeromonadales</taxon>
        <taxon>Aeromonadaceae</taxon>
        <taxon>Oceanimonas</taxon>
    </lineage>
</organism>